<dbReference type="AlphaFoldDB" id="A0A8G0LL21"/>
<organism evidence="3 4">
    <name type="scientific">Trichoderma simmonsii</name>
    <dbReference type="NCBI Taxonomy" id="1491479"/>
    <lineage>
        <taxon>Eukaryota</taxon>
        <taxon>Fungi</taxon>
        <taxon>Dikarya</taxon>
        <taxon>Ascomycota</taxon>
        <taxon>Pezizomycotina</taxon>
        <taxon>Sordariomycetes</taxon>
        <taxon>Hypocreomycetidae</taxon>
        <taxon>Hypocreales</taxon>
        <taxon>Hypocreaceae</taxon>
        <taxon>Trichoderma</taxon>
    </lineage>
</organism>
<dbReference type="Gene3D" id="3.20.20.100">
    <property type="entry name" value="NADP-dependent oxidoreductase domain"/>
    <property type="match status" value="1"/>
</dbReference>
<evidence type="ECO:0000259" key="2">
    <source>
        <dbReference type="Pfam" id="PF00248"/>
    </source>
</evidence>
<dbReference type="EMBL" id="CP075868">
    <property type="protein sequence ID" value="QYT03289.1"/>
    <property type="molecule type" value="Genomic_DNA"/>
</dbReference>
<dbReference type="Proteomes" id="UP000826661">
    <property type="component" value="Chromosome V"/>
</dbReference>
<feature type="domain" description="NADP-dependent oxidoreductase" evidence="2">
    <location>
        <begin position="59"/>
        <end position="351"/>
    </location>
</feature>
<evidence type="ECO:0000313" key="3">
    <source>
        <dbReference type="EMBL" id="QYT03289.1"/>
    </source>
</evidence>
<gene>
    <name evidence="3" type="ORF">H0G86_010257</name>
</gene>
<dbReference type="InterPro" id="IPR020471">
    <property type="entry name" value="AKR"/>
</dbReference>
<reference evidence="3 4" key="1">
    <citation type="journal article" date="2021" name="BMC Genomics">
        <title>Telomere-to-telomere genome assembly of asparaginase-producing Trichoderma simmonsii.</title>
        <authorList>
            <person name="Chung D."/>
            <person name="Kwon Y.M."/>
            <person name="Yang Y."/>
        </authorList>
    </citation>
    <scope>NUCLEOTIDE SEQUENCE [LARGE SCALE GENOMIC DNA]</scope>
    <source>
        <strain evidence="3 4">GH-Sj1</strain>
    </source>
</reference>
<dbReference type="GO" id="GO:0016491">
    <property type="term" value="F:oxidoreductase activity"/>
    <property type="evidence" value="ECO:0007669"/>
    <property type="project" value="UniProtKB-KW"/>
</dbReference>
<dbReference type="PRINTS" id="PR00069">
    <property type="entry name" value="ALDKETRDTASE"/>
</dbReference>
<evidence type="ECO:0000313" key="4">
    <source>
        <dbReference type="Proteomes" id="UP000826661"/>
    </source>
</evidence>
<sequence length="378" mass="42933">MASTYKRLAYSTRQIQLNSSYCAFNRFHRQQLRPFSLTHPTMSLPTRRLGTDGPLVTAIGFGAMGISAYYGATESDEERFKVLDHLYETGERFWDTANVYGDSEELIGKWFDRNPEKRKDIVLATKWGNLGGGKVRNDPEYAKECAETSLKRLRTDYIDLYYVHRVDSSVPIENTVKAMVELKNKGWVRHLGLSEVSAATLRRAHAVHPIAAVQMEYSPFALEIELPETNMLKTCQELGVAVVAYSPLGRGFLTGQIKSPEDFEEGDFRIDIPRFSPENFPKNLELVATLKEIAARHNATNSQLVLAWLLKQWDMVIPIPGTKRIKYYDENMGALRLSISDEENEEIRKAINKTTIIGDRYPPGWSASLFTDTVPLKE</sequence>
<protein>
    <submittedName>
        <fullName evidence="3">Aldo_ket_red domain-containing protein</fullName>
    </submittedName>
</protein>
<dbReference type="GO" id="GO:0005737">
    <property type="term" value="C:cytoplasm"/>
    <property type="evidence" value="ECO:0007669"/>
    <property type="project" value="TreeGrafter"/>
</dbReference>
<dbReference type="SUPFAM" id="SSF51430">
    <property type="entry name" value="NAD(P)-linked oxidoreductase"/>
    <property type="match status" value="1"/>
</dbReference>
<proteinExistence type="predicted"/>
<keyword evidence="1" id="KW-0560">Oxidoreductase</keyword>
<evidence type="ECO:0000256" key="1">
    <source>
        <dbReference type="ARBA" id="ARBA00023002"/>
    </source>
</evidence>
<dbReference type="InterPro" id="IPR036812">
    <property type="entry name" value="NAD(P)_OxRdtase_dom_sf"/>
</dbReference>
<dbReference type="PANTHER" id="PTHR43625">
    <property type="entry name" value="AFLATOXIN B1 ALDEHYDE REDUCTASE"/>
    <property type="match status" value="1"/>
</dbReference>
<dbReference type="PANTHER" id="PTHR43625:SF40">
    <property type="entry name" value="ALDO-KETO REDUCTASE YAKC [NADP(+)]"/>
    <property type="match status" value="1"/>
</dbReference>
<name>A0A8G0LL21_9HYPO</name>
<dbReference type="Pfam" id="PF00248">
    <property type="entry name" value="Aldo_ket_red"/>
    <property type="match status" value="1"/>
</dbReference>
<accession>A0A8G0LL21</accession>
<dbReference type="InterPro" id="IPR023210">
    <property type="entry name" value="NADP_OxRdtase_dom"/>
</dbReference>
<keyword evidence="4" id="KW-1185">Reference proteome</keyword>
<dbReference type="InterPro" id="IPR050791">
    <property type="entry name" value="Aldo-Keto_reductase"/>
</dbReference>